<evidence type="ECO:0000313" key="1">
    <source>
        <dbReference type="EMBL" id="RSK24987.1"/>
    </source>
</evidence>
<dbReference type="AlphaFoldDB" id="A0A428IZN7"/>
<accession>A0A428IZN7</accession>
<dbReference type="Proteomes" id="UP000280066">
    <property type="component" value="Unassembled WGS sequence"/>
</dbReference>
<organism evidence="1 2">
    <name type="scientific">Hymenobacter metallilatus</name>
    <dbReference type="NCBI Taxonomy" id="2493666"/>
    <lineage>
        <taxon>Bacteria</taxon>
        <taxon>Pseudomonadati</taxon>
        <taxon>Bacteroidota</taxon>
        <taxon>Cytophagia</taxon>
        <taxon>Cytophagales</taxon>
        <taxon>Hymenobacteraceae</taxon>
        <taxon>Hymenobacter</taxon>
    </lineage>
</organism>
<reference evidence="1 2" key="1">
    <citation type="submission" date="2018-12" db="EMBL/GenBank/DDBJ databases">
        <authorList>
            <person name="Feng G."/>
            <person name="Zhu H."/>
        </authorList>
    </citation>
    <scope>NUCLEOTIDE SEQUENCE [LARGE SCALE GENOMIC DNA]</scope>
    <source>
        <strain evidence="1 2">9PBR-2</strain>
    </source>
</reference>
<proteinExistence type="predicted"/>
<comment type="caution">
    <text evidence="1">The sequence shown here is derived from an EMBL/GenBank/DDBJ whole genome shotgun (WGS) entry which is preliminary data.</text>
</comment>
<protein>
    <submittedName>
        <fullName evidence="1">Uncharacterized protein</fullName>
    </submittedName>
</protein>
<sequence length="70" mass="8144">MARTQPFFRHVAHVTGLMAPAPEPERYPYHDNDACPVGQEIKASGEWQYYEPKLKEETRPRCPQCRALDE</sequence>
<gene>
    <name evidence="1" type="ORF">EI290_18360</name>
</gene>
<dbReference type="RefSeq" id="WP_125433128.1">
    <property type="nucleotide sequence ID" value="NZ_RWIS01000014.1"/>
</dbReference>
<evidence type="ECO:0000313" key="2">
    <source>
        <dbReference type="Proteomes" id="UP000280066"/>
    </source>
</evidence>
<keyword evidence="2" id="KW-1185">Reference proteome</keyword>
<name>A0A428IZN7_9BACT</name>
<dbReference type="EMBL" id="RWIS01000014">
    <property type="protein sequence ID" value="RSK24987.1"/>
    <property type="molecule type" value="Genomic_DNA"/>
</dbReference>
<dbReference type="OrthoDB" id="884698at2"/>